<dbReference type="Gene3D" id="3.90.70.10">
    <property type="entry name" value="Cysteine proteinases"/>
    <property type="match status" value="1"/>
</dbReference>
<feature type="compositionally biased region" description="Low complexity" evidence="3">
    <location>
        <begin position="169"/>
        <end position="193"/>
    </location>
</feature>
<dbReference type="InterPro" id="IPR018200">
    <property type="entry name" value="USP_CS"/>
</dbReference>
<gene>
    <name evidence="5" type="ORF">GSOID_T00017384001</name>
</gene>
<evidence type="ECO:0000256" key="3">
    <source>
        <dbReference type="SAM" id="MobiDB-lite"/>
    </source>
</evidence>
<dbReference type="Proteomes" id="UP000001307">
    <property type="component" value="Unassembled WGS sequence"/>
</dbReference>
<keyword evidence="2" id="KW-0833">Ubl conjugation pathway</keyword>
<dbReference type="SUPFAM" id="SSF54001">
    <property type="entry name" value="Cysteine proteinases"/>
    <property type="match status" value="1"/>
</dbReference>
<feature type="compositionally biased region" description="Low complexity" evidence="3">
    <location>
        <begin position="128"/>
        <end position="144"/>
    </location>
</feature>
<feature type="domain" description="USP" evidence="4">
    <location>
        <begin position="207"/>
        <end position="514"/>
    </location>
</feature>
<sequence length="515" mass="57385">MPYSSSRYTSESYGGSSSYGGVKEYLNSRTASYEPPSYSSRRPTYNYSADLERTKSEDFRPSSRYKDDLRDLDKQLNSLKLSSSSYKPSYTTTSSAYGTSTSHYLRRPSMGSVSSTPLASSGLHNRYTSSSSVTSTLPSLSPSSGVFNNSKYGSSSRSHDRHSSLIPPSGQSSGRSRTTSGSLTTSSIRTITGDLTERDTLSRKKRGGLKNIGNSCYLNSVLQCLLHCSPMQAYLTKGKYESEINSSSKTSGKVAKYAAQLFDDLLSGSTGNPALVKGAVSKASGLFRGTAQEDAQEFLRWFLEALHEDVCRVRSKPRVTQEAKSASEAWRFYKFREDSSIVDMCVGQLKSSLTCSVCSYVSEVWDPFWDLSLPIPSVARGIDDCLKEFQREEIMEGSEMPKCEKCKKRRKMSKKFSIEKYPQLLVIHLKRFGDSTGYSRRKITADIRFPEMMSMDGNKYELQSVCNHFGSIGGGHYTAFGKTQNGWFDYNDSQVSKTSSFQSKDAYLLFYTRIP</sequence>
<dbReference type="Pfam" id="PF00443">
    <property type="entry name" value="UCH"/>
    <property type="match status" value="1"/>
</dbReference>
<dbReference type="GO" id="GO:0004843">
    <property type="term" value="F:cysteine-type deubiquitinase activity"/>
    <property type="evidence" value="ECO:0007669"/>
    <property type="project" value="UniProtKB-UniRule"/>
</dbReference>
<comment type="similarity">
    <text evidence="2">Belongs to the peptidase C19 family.</text>
</comment>
<feature type="region of interest" description="Disordered" evidence="3">
    <location>
        <begin position="1"/>
        <end position="69"/>
    </location>
</feature>
<dbReference type="EMBL" id="FN653101">
    <property type="protein sequence ID" value="CBY11972.1"/>
    <property type="molecule type" value="Genomic_DNA"/>
</dbReference>
<dbReference type="GO" id="GO:0016579">
    <property type="term" value="P:protein deubiquitination"/>
    <property type="evidence" value="ECO:0007669"/>
    <property type="project" value="InterPro"/>
</dbReference>
<dbReference type="InParanoid" id="E4XQ86"/>
<evidence type="ECO:0000313" key="6">
    <source>
        <dbReference type="Proteomes" id="UP000001307"/>
    </source>
</evidence>
<evidence type="ECO:0000259" key="4">
    <source>
        <dbReference type="PROSITE" id="PS50235"/>
    </source>
</evidence>
<evidence type="ECO:0000256" key="1">
    <source>
        <dbReference type="ARBA" id="ARBA00000707"/>
    </source>
</evidence>
<dbReference type="PROSITE" id="PS50235">
    <property type="entry name" value="USP_3"/>
    <property type="match status" value="1"/>
</dbReference>
<feature type="compositionally biased region" description="Low complexity" evidence="3">
    <location>
        <begin position="32"/>
        <end position="48"/>
    </location>
</feature>
<dbReference type="EC" id="3.4.19.12" evidence="2"/>
<feature type="compositionally biased region" description="Low complexity" evidence="3">
    <location>
        <begin position="83"/>
        <end position="102"/>
    </location>
</feature>
<dbReference type="InterPro" id="IPR001394">
    <property type="entry name" value="Peptidase_C19_UCH"/>
</dbReference>
<dbReference type="InterPro" id="IPR050185">
    <property type="entry name" value="Ub_carboxyl-term_hydrolase"/>
</dbReference>
<dbReference type="PANTHER" id="PTHR21646">
    <property type="entry name" value="UBIQUITIN CARBOXYL-TERMINAL HYDROLASE"/>
    <property type="match status" value="1"/>
</dbReference>
<keyword evidence="2" id="KW-0378">Hydrolase</keyword>
<dbReference type="AlphaFoldDB" id="E4XQ86"/>
<dbReference type="InterPro" id="IPR038765">
    <property type="entry name" value="Papain-like_cys_pep_sf"/>
</dbReference>
<keyword evidence="2" id="KW-0645">Protease</keyword>
<feature type="compositionally biased region" description="Basic and acidic residues" evidence="3">
    <location>
        <begin position="50"/>
        <end position="69"/>
    </location>
</feature>
<evidence type="ECO:0000256" key="2">
    <source>
        <dbReference type="RuleBase" id="RU366025"/>
    </source>
</evidence>
<feature type="region of interest" description="Disordered" evidence="3">
    <location>
        <begin position="83"/>
        <end position="199"/>
    </location>
</feature>
<keyword evidence="2" id="KW-0788">Thiol protease</keyword>
<protein>
    <recommendedName>
        <fullName evidence="2">Ubiquitin carboxyl-terminal hydrolase</fullName>
        <ecNumber evidence="2">3.4.19.12</ecNumber>
    </recommendedName>
</protein>
<accession>E4XQ86</accession>
<proteinExistence type="inferred from homology"/>
<dbReference type="PROSITE" id="PS00973">
    <property type="entry name" value="USP_2"/>
    <property type="match status" value="1"/>
</dbReference>
<dbReference type="FunCoup" id="E4XQ86">
    <property type="interactions" value="1"/>
</dbReference>
<dbReference type="PROSITE" id="PS00972">
    <property type="entry name" value="USP_1"/>
    <property type="match status" value="1"/>
</dbReference>
<feature type="compositionally biased region" description="Low complexity" evidence="3">
    <location>
        <begin position="1"/>
        <end position="21"/>
    </location>
</feature>
<reference evidence="5" key="1">
    <citation type="journal article" date="2010" name="Science">
        <title>Plasticity of animal genome architecture unmasked by rapid evolution of a pelagic tunicate.</title>
        <authorList>
            <person name="Denoeud F."/>
            <person name="Henriet S."/>
            <person name="Mungpakdee S."/>
            <person name="Aury J.M."/>
            <person name="Da Silva C."/>
            <person name="Brinkmann H."/>
            <person name="Mikhaleva J."/>
            <person name="Olsen L.C."/>
            <person name="Jubin C."/>
            <person name="Canestro C."/>
            <person name="Bouquet J.M."/>
            <person name="Danks G."/>
            <person name="Poulain J."/>
            <person name="Campsteijn C."/>
            <person name="Adamski M."/>
            <person name="Cross I."/>
            <person name="Yadetie F."/>
            <person name="Muffato M."/>
            <person name="Louis A."/>
            <person name="Butcher S."/>
            <person name="Tsagkogeorga G."/>
            <person name="Konrad A."/>
            <person name="Singh S."/>
            <person name="Jensen M.F."/>
            <person name="Cong E.H."/>
            <person name="Eikeseth-Otteraa H."/>
            <person name="Noel B."/>
            <person name="Anthouard V."/>
            <person name="Porcel B.M."/>
            <person name="Kachouri-Lafond R."/>
            <person name="Nishino A."/>
            <person name="Ugolini M."/>
            <person name="Chourrout P."/>
            <person name="Nishida H."/>
            <person name="Aasland R."/>
            <person name="Huzurbazar S."/>
            <person name="Westhof E."/>
            <person name="Delsuc F."/>
            <person name="Lehrach H."/>
            <person name="Reinhardt R."/>
            <person name="Weissenbach J."/>
            <person name="Roy S.W."/>
            <person name="Artiguenave F."/>
            <person name="Postlethwait J.H."/>
            <person name="Manak J.R."/>
            <person name="Thompson E.M."/>
            <person name="Jaillon O."/>
            <person name="Du Pasquier L."/>
            <person name="Boudinot P."/>
            <person name="Liberles D.A."/>
            <person name="Volff J.N."/>
            <person name="Philippe H."/>
            <person name="Lenhard B."/>
            <person name="Roest Crollius H."/>
            <person name="Wincker P."/>
            <person name="Chourrout D."/>
        </authorList>
    </citation>
    <scope>NUCLEOTIDE SEQUENCE [LARGE SCALE GENOMIC DNA]</scope>
</reference>
<feature type="compositionally biased region" description="Polar residues" evidence="3">
    <location>
        <begin position="111"/>
        <end position="127"/>
    </location>
</feature>
<name>E4XQ86_OIKDI</name>
<keyword evidence="6" id="KW-1185">Reference proteome</keyword>
<dbReference type="InterPro" id="IPR028889">
    <property type="entry name" value="USP"/>
</dbReference>
<dbReference type="OrthoDB" id="265306at2759"/>
<dbReference type="PANTHER" id="PTHR21646:SF23">
    <property type="entry name" value="UBIQUITIN CARBOXYL-TERMINAL HYDROLASE USP2"/>
    <property type="match status" value="1"/>
</dbReference>
<organism evidence="5">
    <name type="scientific">Oikopleura dioica</name>
    <name type="common">Tunicate</name>
    <dbReference type="NCBI Taxonomy" id="34765"/>
    <lineage>
        <taxon>Eukaryota</taxon>
        <taxon>Metazoa</taxon>
        <taxon>Chordata</taxon>
        <taxon>Tunicata</taxon>
        <taxon>Appendicularia</taxon>
        <taxon>Copelata</taxon>
        <taxon>Oikopleuridae</taxon>
        <taxon>Oikopleura</taxon>
    </lineage>
</organism>
<comment type="catalytic activity">
    <reaction evidence="1 2">
        <text>Thiol-dependent hydrolysis of ester, thioester, amide, peptide and isopeptide bonds formed by the C-terminal Gly of ubiquitin (a 76-residue protein attached to proteins as an intracellular targeting signal).</text>
        <dbReference type="EC" id="3.4.19.12"/>
    </reaction>
</comment>
<dbReference type="CDD" id="cd02674">
    <property type="entry name" value="Peptidase_C19R"/>
    <property type="match status" value="1"/>
</dbReference>
<dbReference type="GO" id="GO:0006508">
    <property type="term" value="P:proteolysis"/>
    <property type="evidence" value="ECO:0007669"/>
    <property type="project" value="UniProtKB-KW"/>
</dbReference>
<evidence type="ECO:0000313" key="5">
    <source>
        <dbReference type="EMBL" id="CBY11972.1"/>
    </source>
</evidence>